<dbReference type="Proteomes" id="UP000272238">
    <property type="component" value="Unassembled WGS sequence"/>
</dbReference>
<dbReference type="InterPro" id="IPR037171">
    <property type="entry name" value="NagB/RpiA_transferase-like"/>
</dbReference>
<dbReference type="RefSeq" id="WP_121215138.1">
    <property type="nucleotide sequence ID" value="NZ_RBZN01000033.1"/>
</dbReference>
<dbReference type="PANTHER" id="PTHR13707">
    <property type="entry name" value="KETOACID-COENZYME A TRANSFERASE"/>
    <property type="match status" value="1"/>
</dbReference>
<reference evidence="3 4" key="1">
    <citation type="journal article" date="2016" name="Antonie Van Leeuwenhoek">
        <title>Lysinibacillus endophyticus sp. nov., an indole-3-acetic acid producing endophytic bacterium isolated from corn root (Zea mays cv. Xinken-5).</title>
        <authorList>
            <person name="Yu J."/>
            <person name="Guan X."/>
            <person name="Liu C."/>
            <person name="Xiang W."/>
            <person name="Yu Z."/>
            <person name="Liu X."/>
            <person name="Wang G."/>
        </authorList>
    </citation>
    <scope>NUCLEOTIDE SEQUENCE [LARGE SCALE GENOMIC DNA]</scope>
    <source>
        <strain evidence="3 4">DSM 100506</strain>
    </source>
</reference>
<gene>
    <name evidence="3" type="ORF">D8M03_12490</name>
</gene>
<proteinExistence type="inferred from homology"/>
<evidence type="ECO:0000313" key="4">
    <source>
        <dbReference type="Proteomes" id="UP000272238"/>
    </source>
</evidence>
<dbReference type="InterPro" id="IPR012791">
    <property type="entry name" value="3-oxoacid_CoA-transf_B"/>
</dbReference>
<dbReference type="NCBIfam" id="TIGR02428">
    <property type="entry name" value="pcaJ_scoB_fam"/>
    <property type="match status" value="1"/>
</dbReference>
<comment type="similarity">
    <text evidence="1">Belongs to the 3-oxoacid CoA-transferase subunit B family.</text>
</comment>
<dbReference type="PROSITE" id="PS01274">
    <property type="entry name" value="COA_TRANSF_2"/>
    <property type="match status" value="1"/>
</dbReference>
<dbReference type="SMART" id="SM00882">
    <property type="entry name" value="CoA_trans"/>
    <property type="match status" value="1"/>
</dbReference>
<dbReference type="GO" id="GO:0008410">
    <property type="term" value="F:CoA-transferase activity"/>
    <property type="evidence" value="ECO:0007669"/>
    <property type="project" value="InterPro"/>
</dbReference>
<dbReference type="SUPFAM" id="SSF100950">
    <property type="entry name" value="NagB/RpiA/CoA transferase-like"/>
    <property type="match status" value="1"/>
</dbReference>
<keyword evidence="4" id="KW-1185">Reference proteome</keyword>
<name>A0A494YYT0_9BACL</name>
<dbReference type="InterPro" id="IPR004165">
    <property type="entry name" value="CoA_trans_fam_I"/>
</dbReference>
<sequence length="218" mass="23819">MSNLDVRNVIAKRIAQELKDRQVVNLGIGIPTLVISYLEDKEVYLQSENGLLGMGPPPLEDEIDADLVSAGKEPITLKKGATLFDSANSFVMIRGGHIDVAVLGVLQVSIKGEIANWAIPNQPILGVGGAMDLIAGAKKVICAGTLFTKNGEAKLVKELQYPISGLRQIDLFITEYAVFAFENGEVIIKEIIGDLTFEQLKERLNIPLRQEITNIYMN</sequence>
<accession>A0A494YYT0</accession>
<dbReference type="AlphaFoldDB" id="A0A494YYT0"/>
<evidence type="ECO:0000256" key="2">
    <source>
        <dbReference type="ARBA" id="ARBA00022679"/>
    </source>
</evidence>
<evidence type="ECO:0000313" key="3">
    <source>
        <dbReference type="EMBL" id="RKQ15164.1"/>
    </source>
</evidence>
<organism evidence="3 4">
    <name type="scientific">Ureibacillus endophyticus</name>
    <dbReference type="NCBI Taxonomy" id="1978490"/>
    <lineage>
        <taxon>Bacteria</taxon>
        <taxon>Bacillati</taxon>
        <taxon>Bacillota</taxon>
        <taxon>Bacilli</taxon>
        <taxon>Bacillales</taxon>
        <taxon>Caryophanaceae</taxon>
        <taxon>Ureibacillus</taxon>
    </lineage>
</organism>
<dbReference type="Gene3D" id="3.40.1080.10">
    <property type="entry name" value="Glutaconate Coenzyme A-transferase"/>
    <property type="match status" value="1"/>
</dbReference>
<dbReference type="PANTHER" id="PTHR13707:SF57">
    <property type="entry name" value="SUCCINYL-COA:3-KETOACID COENZYME A TRANSFERASE SUBUNIT B-RELATED"/>
    <property type="match status" value="1"/>
</dbReference>
<dbReference type="EMBL" id="RBZN01000033">
    <property type="protein sequence ID" value="RKQ15164.1"/>
    <property type="molecule type" value="Genomic_DNA"/>
</dbReference>
<comment type="caution">
    <text evidence="3">The sequence shown here is derived from an EMBL/GenBank/DDBJ whole genome shotgun (WGS) entry which is preliminary data.</text>
</comment>
<keyword evidence="2 3" id="KW-0808">Transferase</keyword>
<dbReference type="Pfam" id="PF01144">
    <property type="entry name" value="CoA_trans"/>
    <property type="match status" value="1"/>
</dbReference>
<evidence type="ECO:0000256" key="1">
    <source>
        <dbReference type="ARBA" id="ARBA00007047"/>
    </source>
</evidence>
<protein>
    <submittedName>
        <fullName evidence="3">3-oxoacid CoA-transferase subunit B</fullName>
    </submittedName>
</protein>
<dbReference type="InterPro" id="IPR004164">
    <property type="entry name" value="CoA_transf_AS"/>
</dbReference>
<dbReference type="OrthoDB" id="9778604at2"/>